<evidence type="ECO:0000313" key="2">
    <source>
        <dbReference type="Proteomes" id="UP000688137"/>
    </source>
</evidence>
<accession>A0A8S1LQ52</accession>
<dbReference type="GO" id="GO:0071014">
    <property type="term" value="C:post-mRNA release spliceosomal complex"/>
    <property type="evidence" value="ECO:0007669"/>
    <property type="project" value="TreeGrafter"/>
</dbReference>
<proteinExistence type="predicted"/>
<protein>
    <submittedName>
        <fullName evidence="1">Uncharacterized protein</fullName>
    </submittedName>
</protein>
<name>A0A8S1LQ52_PARPR</name>
<dbReference type="Proteomes" id="UP000688137">
    <property type="component" value="Unassembled WGS sequence"/>
</dbReference>
<gene>
    <name evidence="1" type="ORF">PPRIM_AZ9-3.1.T0420198</name>
</gene>
<keyword evidence="2" id="KW-1185">Reference proteome</keyword>
<dbReference type="Pfam" id="PF08315">
    <property type="entry name" value="cwf18"/>
    <property type="match status" value="1"/>
</dbReference>
<comment type="caution">
    <text evidence="1">The sequence shown here is derived from an EMBL/GenBank/DDBJ whole genome shotgun (WGS) entry which is preliminary data.</text>
</comment>
<dbReference type="AlphaFoldDB" id="A0A8S1LQ52"/>
<sequence length="163" mass="19416">MILDFPDNLNSSQSIMPEKQTKDWHSELKFLHYFPKNKCFGKEEQEITRNIKNIEMHYKQKVQEMVSQILTDEQGTLNIIPKKANIDLKRAIQPKLDKLKKKTERAIVDILNERFFKKEVDKKEEVIEPQISTIVEPIKDNINVYDKEIEIDDDDYDDDYETL</sequence>
<evidence type="ECO:0000313" key="1">
    <source>
        <dbReference type="EMBL" id="CAD8068515.1"/>
    </source>
</evidence>
<organism evidence="1 2">
    <name type="scientific">Paramecium primaurelia</name>
    <dbReference type="NCBI Taxonomy" id="5886"/>
    <lineage>
        <taxon>Eukaryota</taxon>
        <taxon>Sar</taxon>
        <taxon>Alveolata</taxon>
        <taxon>Ciliophora</taxon>
        <taxon>Intramacronucleata</taxon>
        <taxon>Oligohymenophorea</taxon>
        <taxon>Peniculida</taxon>
        <taxon>Parameciidae</taxon>
        <taxon>Paramecium</taxon>
    </lineage>
</organism>
<dbReference type="EMBL" id="CAJJDM010000041">
    <property type="protein sequence ID" value="CAD8068515.1"/>
    <property type="molecule type" value="Genomic_DNA"/>
</dbReference>
<dbReference type="InterPro" id="IPR013169">
    <property type="entry name" value="mRNA_splic_Cwf18-like"/>
</dbReference>
<reference evidence="1" key="1">
    <citation type="submission" date="2021-01" db="EMBL/GenBank/DDBJ databases">
        <authorList>
            <consortium name="Genoscope - CEA"/>
            <person name="William W."/>
        </authorList>
    </citation>
    <scope>NUCLEOTIDE SEQUENCE</scope>
</reference>
<dbReference type="GO" id="GO:0005684">
    <property type="term" value="C:U2-type spliceosomal complex"/>
    <property type="evidence" value="ECO:0007669"/>
    <property type="project" value="TreeGrafter"/>
</dbReference>
<dbReference type="PANTHER" id="PTHR31551:SF1">
    <property type="entry name" value="COILED-COIL DOMAIN-CONTAINING PROTEIN 12"/>
    <property type="match status" value="1"/>
</dbReference>
<dbReference type="PANTHER" id="PTHR31551">
    <property type="entry name" value="PRE-MRNA-SPLICING FACTOR CWF18"/>
    <property type="match status" value="1"/>
</dbReference>
<dbReference type="OMA" id="DLKFLHY"/>